<dbReference type="PANTHER" id="PTHR46056">
    <property type="entry name" value="LONG-CHAIN-ALCOHOL OXIDASE"/>
    <property type="match status" value="1"/>
</dbReference>
<evidence type="ECO:0000259" key="5">
    <source>
        <dbReference type="Pfam" id="PF00732"/>
    </source>
</evidence>
<evidence type="ECO:0000313" key="8">
    <source>
        <dbReference type="Proteomes" id="UP000321039"/>
    </source>
</evidence>
<dbReference type="AlphaFoldDB" id="A0A5C9A794"/>
<dbReference type="Pfam" id="PF00732">
    <property type="entry name" value="GMC_oxred_N"/>
    <property type="match status" value="1"/>
</dbReference>
<gene>
    <name evidence="7" type="ORF">FV139_03445</name>
</gene>
<dbReference type="Gene3D" id="3.50.50.60">
    <property type="entry name" value="FAD/NAD(P)-binding domain"/>
    <property type="match status" value="2"/>
</dbReference>
<dbReference type="SUPFAM" id="SSF51905">
    <property type="entry name" value="FAD/NAD(P)-binding domain"/>
    <property type="match status" value="1"/>
</dbReference>
<reference evidence="7 8" key="1">
    <citation type="submission" date="2019-08" db="EMBL/GenBank/DDBJ databases">
        <title>Parahaliea maris sp. nov., isolated from the surface seawater.</title>
        <authorList>
            <person name="Liu Y."/>
        </authorList>
    </citation>
    <scope>NUCLEOTIDE SEQUENCE [LARGE SCALE GENOMIC DNA]</scope>
    <source>
        <strain evidence="7 8">HSLHS9</strain>
    </source>
</reference>
<comment type="caution">
    <text evidence="7">The sequence shown here is derived from an EMBL/GenBank/DDBJ whole genome shotgun (WGS) entry which is preliminary data.</text>
</comment>
<keyword evidence="2" id="KW-0285">Flavoprotein</keyword>
<dbReference type="SUPFAM" id="SSF54373">
    <property type="entry name" value="FAD-linked reductases, C-terminal domain"/>
    <property type="match status" value="1"/>
</dbReference>
<keyword evidence="4" id="KW-0560">Oxidoreductase</keyword>
<dbReference type="InterPro" id="IPR036188">
    <property type="entry name" value="FAD/NAD-bd_sf"/>
</dbReference>
<accession>A0A5C9A794</accession>
<dbReference type="Pfam" id="PF05199">
    <property type="entry name" value="GMC_oxred_C"/>
    <property type="match status" value="1"/>
</dbReference>
<comment type="similarity">
    <text evidence="1">Belongs to the GMC oxidoreductase family.</text>
</comment>
<dbReference type="GO" id="GO:0016614">
    <property type="term" value="F:oxidoreductase activity, acting on CH-OH group of donors"/>
    <property type="evidence" value="ECO:0007669"/>
    <property type="project" value="InterPro"/>
</dbReference>
<feature type="domain" description="Glucose-methanol-choline oxidoreductase N-terminal" evidence="5">
    <location>
        <begin position="96"/>
        <end position="331"/>
    </location>
</feature>
<dbReference type="EMBL" id="VRZA01000001">
    <property type="protein sequence ID" value="TXS96546.1"/>
    <property type="molecule type" value="Genomic_DNA"/>
</dbReference>
<evidence type="ECO:0000256" key="1">
    <source>
        <dbReference type="ARBA" id="ARBA00010790"/>
    </source>
</evidence>
<evidence type="ECO:0000256" key="4">
    <source>
        <dbReference type="ARBA" id="ARBA00023002"/>
    </source>
</evidence>
<evidence type="ECO:0000259" key="6">
    <source>
        <dbReference type="Pfam" id="PF05199"/>
    </source>
</evidence>
<protein>
    <submittedName>
        <fullName evidence="7">GMC family oxidoreductase</fullName>
    </submittedName>
</protein>
<organism evidence="7 8">
    <name type="scientific">Parahaliea maris</name>
    <dbReference type="NCBI Taxonomy" id="2716870"/>
    <lineage>
        <taxon>Bacteria</taxon>
        <taxon>Pseudomonadati</taxon>
        <taxon>Pseudomonadota</taxon>
        <taxon>Gammaproteobacteria</taxon>
        <taxon>Cellvibrionales</taxon>
        <taxon>Halieaceae</taxon>
        <taxon>Parahaliea</taxon>
    </lineage>
</organism>
<dbReference type="Proteomes" id="UP000321039">
    <property type="component" value="Unassembled WGS sequence"/>
</dbReference>
<keyword evidence="8" id="KW-1185">Reference proteome</keyword>
<dbReference type="PANTHER" id="PTHR46056:SF12">
    <property type="entry name" value="LONG-CHAIN-ALCOHOL OXIDASE"/>
    <property type="match status" value="1"/>
</dbReference>
<keyword evidence="3" id="KW-0274">FAD</keyword>
<evidence type="ECO:0000256" key="2">
    <source>
        <dbReference type="ARBA" id="ARBA00022630"/>
    </source>
</evidence>
<name>A0A5C9A794_9GAMM</name>
<dbReference type="InterPro" id="IPR007867">
    <property type="entry name" value="GMC_OxRtase_C"/>
</dbReference>
<proteinExistence type="inferred from homology"/>
<sequence length="562" mass="61429">MPTTHRGAGPMSKVSFPQTRPVDFAIIGSGSAGGILARELSTAGFDVVLFEQGPYRQAGDFSHDEYSVLFNDELLGGGPKSSGETFRQTEDQVATTPRMAAIRYAQTVGGSSVHFSANFWRFRELDFKERSLLGPMSGTNFTDWPITYADLEPYYTRVEWEVGVSGAPGPNDAWRSKPFPMPPLPIKSSGVLLEKAANKLGLNAQWEPHAILSQPFNGRAGCIKCGHCMYFGCEVGAKSSTLASMIPEAEASGHCEIRAESAVFRIETGPDGRASEVLYYDRDGKAQGQKARAVIVSANGAETPRLLLMSASERHPDGLGNSSGFVGRNLMFNAHAAVDGVFEEPLNEYRSVQVSKVIHDFYATDEARGFYGGGGIDARALWSATPIFHALVGMPPDIRSWGREFKDAITNNFTRQMTLACASTSIAMDRNNITLDPHSKDRWGRPALRTTYLDHDDDLAMANFLADRSEELMDAAGARKYWRHPVVPTDGGEHLLGTCRMGDDPKTSVIDRYHRSHDVPNLFLCDGSSFVTSGRGQPTMTIMALAFRAAEHIKIAAQNNQI</sequence>
<feature type="domain" description="Glucose-methanol-choline oxidoreductase C-terminal" evidence="6">
    <location>
        <begin position="429"/>
        <end position="546"/>
    </location>
</feature>
<evidence type="ECO:0000313" key="7">
    <source>
        <dbReference type="EMBL" id="TXS96546.1"/>
    </source>
</evidence>
<evidence type="ECO:0000256" key="3">
    <source>
        <dbReference type="ARBA" id="ARBA00022827"/>
    </source>
</evidence>
<dbReference type="InterPro" id="IPR000172">
    <property type="entry name" value="GMC_OxRdtase_N"/>
</dbReference>
<dbReference type="GO" id="GO:0050660">
    <property type="term" value="F:flavin adenine dinucleotide binding"/>
    <property type="evidence" value="ECO:0007669"/>
    <property type="project" value="InterPro"/>
</dbReference>